<dbReference type="Proteomes" id="UP000663508">
    <property type="component" value="Chromosome"/>
</dbReference>
<evidence type="ECO:0000313" key="2">
    <source>
        <dbReference type="Proteomes" id="UP000663508"/>
    </source>
</evidence>
<organism evidence="1 2">
    <name type="scientific">Methylobacterium indicum</name>
    <dbReference type="NCBI Taxonomy" id="1775910"/>
    <lineage>
        <taxon>Bacteria</taxon>
        <taxon>Pseudomonadati</taxon>
        <taxon>Pseudomonadota</taxon>
        <taxon>Alphaproteobacteria</taxon>
        <taxon>Hyphomicrobiales</taxon>
        <taxon>Methylobacteriaceae</taxon>
        <taxon>Methylobacterium</taxon>
    </lineage>
</organism>
<dbReference type="EMBL" id="AP024145">
    <property type="protein sequence ID" value="BCM83568.1"/>
    <property type="molecule type" value="Genomic_DNA"/>
</dbReference>
<protein>
    <submittedName>
        <fullName evidence="1">Uncharacterized protein</fullName>
    </submittedName>
</protein>
<dbReference type="AlphaFoldDB" id="A0A8H9C665"/>
<sequence length="52" mass="5880">MSLPPLSLREQIELLRRGRSEDERARSDAAIAQVLARVTARLMAESYGKPNR</sequence>
<gene>
    <name evidence="1" type="ORF">mvi_20290</name>
</gene>
<dbReference type="RefSeq" id="WP_207182565.1">
    <property type="nucleotide sequence ID" value="NZ_AP024145.1"/>
</dbReference>
<proteinExistence type="predicted"/>
<evidence type="ECO:0000313" key="1">
    <source>
        <dbReference type="EMBL" id="BCM83568.1"/>
    </source>
</evidence>
<accession>A0A8H9C665</accession>
<name>A0A8H9C665_9HYPH</name>
<reference evidence="1" key="1">
    <citation type="submission" date="2020-11" db="EMBL/GenBank/DDBJ databases">
        <title>Complete genome sequence of a novel pathogenic Methylobacterium strain isolated from rice in Vietnam.</title>
        <authorList>
            <person name="Lai K."/>
            <person name="Okazaki S."/>
            <person name="Higashi K."/>
            <person name="Mori H."/>
            <person name="Toyoda A."/>
            <person name="Kurokawa K."/>
        </authorList>
    </citation>
    <scope>NUCLEOTIDE SEQUENCE</scope>
    <source>
        <strain evidence="1">VL1</strain>
    </source>
</reference>
<dbReference type="KEGG" id="mind:mvi_20290"/>